<dbReference type="GO" id="GO:0008442">
    <property type="term" value="F:3-hydroxyisobutyrate dehydrogenase activity"/>
    <property type="evidence" value="ECO:0007669"/>
    <property type="project" value="UniProtKB-EC"/>
</dbReference>
<dbReference type="InterPro" id="IPR006115">
    <property type="entry name" value="6PGDH_NADP-bd"/>
</dbReference>
<dbReference type="SUPFAM" id="SSF51735">
    <property type="entry name" value="NAD(P)-binding Rossmann-fold domains"/>
    <property type="match status" value="1"/>
</dbReference>
<dbReference type="SUPFAM" id="SSF48179">
    <property type="entry name" value="6-phosphogluconate dehydrogenase C-terminal domain-like"/>
    <property type="match status" value="1"/>
</dbReference>
<evidence type="ECO:0000313" key="8">
    <source>
        <dbReference type="Proteomes" id="UP000614047"/>
    </source>
</evidence>
<feature type="domain" description="6-phosphogluconate dehydrogenase NADP-binding" evidence="5">
    <location>
        <begin position="4"/>
        <end position="159"/>
    </location>
</feature>
<dbReference type="InterPro" id="IPR029154">
    <property type="entry name" value="HIBADH-like_NADP-bd"/>
</dbReference>
<dbReference type="EC" id="1.1.1.31" evidence="7"/>
<dbReference type="PIRSF" id="PIRSF000103">
    <property type="entry name" value="HIBADH"/>
    <property type="match status" value="1"/>
</dbReference>
<keyword evidence="2 7" id="KW-0560">Oxidoreductase</keyword>
<proteinExistence type="inferred from homology"/>
<keyword evidence="3" id="KW-0520">NAD</keyword>
<dbReference type="InterPro" id="IPR013328">
    <property type="entry name" value="6PGD_dom2"/>
</dbReference>
<comment type="similarity">
    <text evidence="1">Belongs to the HIBADH-related family.</text>
</comment>
<reference evidence="7" key="1">
    <citation type="submission" date="2020-11" db="EMBL/GenBank/DDBJ databases">
        <title>Sequencing the genomes of 1000 actinobacteria strains.</title>
        <authorList>
            <person name="Klenk H.-P."/>
        </authorList>
    </citation>
    <scope>NUCLEOTIDE SEQUENCE</scope>
    <source>
        <strain evidence="7">DSM 43175</strain>
    </source>
</reference>
<dbReference type="Pfam" id="PF14833">
    <property type="entry name" value="NAD_binding_11"/>
    <property type="match status" value="1"/>
</dbReference>
<dbReference type="Gene3D" id="3.40.50.720">
    <property type="entry name" value="NAD(P)-binding Rossmann-like Domain"/>
    <property type="match status" value="1"/>
</dbReference>
<gene>
    <name evidence="7" type="ORF">IW256_003061</name>
</gene>
<dbReference type="GO" id="GO:0051287">
    <property type="term" value="F:NAD binding"/>
    <property type="evidence" value="ECO:0007669"/>
    <property type="project" value="InterPro"/>
</dbReference>
<evidence type="ECO:0000259" key="5">
    <source>
        <dbReference type="Pfam" id="PF03446"/>
    </source>
</evidence>
<dbReference type="PANTHER" id="PTHR43580:SF2">
    <property type="entry name" value="CYTOKINE-LIKE NUCLEAR FACTOR N-PAC"/>
    <property type="match status" value="1"/>
</dbReference>
<evidence type="ECO:0000256" key="1">
    <source>
        <dbReference type="ARBA" id="ARBA00009080"/>
    </source>
</evidence>
<feature type="domain" description="3-hydroxyisobutyrate dehydrogenase-like NAD-binding" evidence="6">
    <location>
        <begin position="165"/>
        <end position="282"/>
    </location>
</feature>
<dbReference type="PANTHER" id="PTHR43580">
    <property type="entry name" value="OXIDOREDUCTASE GLYR1-RELATED"/>
    <property type="match status" value="1"/>
</dbReference>
<protein>
    <submittedName>
        <fullName evidence="7">3-hydroxyisobutyrate dehydrogenase</fullName>
        <ecNumber evidence="7">1.1.1.31</ecNumber>
    </submittedName>
</protein>
<organism evidence="7 8">
    <name type="scientific">Actinomadura viridis</name>
    <dbReference type="NCBI Taxonomy" id="58110"/>
    <lineage>
        <taxon>Bacteria</taxon>
        <taxon>Bacillati</taxon>
        <taxon>Actinomycetota</taxon>
        <taxon>Actinomycetes</taxon>
        <taxon>Streptosporangiales</taxon>
        <taxon>Thermomonosporaceae</taxon>
        <taxon>Actinomadura</taxon>
    </lineage>
</organism>
<dbReference type="Pfam" id="PF03446">
    <property type="entry name" value="NAD_binding_2"/>
    <property type="match status" value="1"/>
</dbReference>
<dbReference type="Gene3D" id="1.10.1040.10">
    <property type="entry name" value="N-(1-d-carboxylethyl)-l-norvaline Dehydrogenase, domain 2"/>
    <property type="match status" value="1"/>
</dbReference>
<name>A0A931DHZ4_9ACTN</name>
<evidence type="ECO:0000256" key="2">
    <source>
        <dbReference type="ARBA" id="ARBA00023002"/>
    </source>
</evidence>
<dbReference type="InterPro" id="IPR036291">
    <property type="entry name" value="NAD(P)-bd_dom_sf"/>
</dbReference>
<evidence type="ECO:0000259" key="6">
    <source>
        <dbReference type="Pfam" id="PF14833"/>
    </source>
</evidence>
<feature type="active site" evidence="4">
    <location>
        <position position="171"/>
    </location>
</feature>
<dbReference type="InterPro" id="IPR015815">
    <property type="entry name" value="HIBADH-related"/>
</dbReference>
<dbReference type="AlphaFoldDB" id="A0A931DHZ4"/>
<comment type="caution">
    <text evidence="7">The sequence shown here is derived from an EMBL/GenBank/DDBJ whole genome shotgun (WGS) entry which is preliminary data.</text>
</comment>
<evidence type="ECO:0000313" key="7">
    <source>
        <dbReference type="EMBL" id="MBG6088948.1"/>
    </source>
</evidence>
<dbReference type="Proteomes" id="UP000614047">
    <property type="component" value="Unassembled WGS sequence"/>
</dbReference>
<evidence type="ECO:0000256" key="3">
    <source>
        <dbReference type="ARBA" id="ARBA00023027"/>
    </source>
</evidence>
<dbReference type="InterPro" id="IPR008927">
    <property type="entry name" value="6-PGluconate_DH-like_C_sf"/>
</dbReference>
<evidence type="ECO:0000256" key="4">
    <source>
        <dbReference type="PIRSR" id="PIRSR000103-1"/>
    </source>
</evidence>
<dbReference type="InterPro" id="IPR051265">
    <property type="entry name" value="HIBADH-related_NP60_sf"/>
</dbReference>
<keyword evidence="8" id="KW-1185">Reference proteome</keyword>
<dbReference type="EMBL" id="JADOUA010000001">
    <property type="protein sequence ID" value="MBG6088948.1"/>
    <property type="molecule type" value="Genomic_DNA"/>
</dbReference>
<dbReference type="GO" id="GO:0050661">
    <property type="term" value="F:NADP binding"/>
    <property type="evidence" value="ECO:0007669"/>
    <property type="project" value="InterPro"/>
</dbReference>
<sequence>MTAVALLGTGIMGTAMARNLCRHGMTVRVWNRTRARAEPLAADGAVVAGSPAEAVAGADVVITMLKDGEAVLAAMRDAAPGLRPGQVWAQMGTVGLASLEPLAGLAAEHEVVFVDAPVQGTRQPAEQGALVILAAGPEAARGPLEPVFGVLGARTLWIGENGAEGNGTRLKMTTVGYAIALTSLVGEALALAEGLGLDPALFGEVVSGGPLDSAYLQAKMKAIMDGDFSPSFTLRNAEKDTRLIGEAARSAGVHVDMNDAAGERFRRALGQGHGDEDMAAAYFAGFSSGS</sequence>
<accession>A0A931DHZ4</accession>